<dbReference type="EMBL" id="CP010028">
    <property type="protein sequence ID" value="AIZ44570.1"/>
    <property type="molecule type" value="Genomic_DNA"/>
</dbReference>
<proteinExistence type="predicted"/>
<dbReference type="KEGG" id="dsw:QR90_04900"/>
<name>A0A0A7KEP0_9DEIO</name>
<dbReference type="AlphaFoldDB" id="A0A0A7KEP0"/>
<accession>A0A0A7KEP0</accession>
<evidence type="ECO:0000313" key="2">
    <source>
        <dbReference type="Proteomes" id="UP000030634"/>
    </source>
</evidence>
<dbReference type="Proteomes" id="UP000030634">
    <property type="component" value="Chromosome"/>
</dbReference>
<gene>
    <name evidence="1" type="ORF">QR90_04900</name>
</gene>
<dbReference type="STRING" id="1182571.QR90_04900"/>
<sequence length="269" mass="29229">MSDLEREIELEMDDELASDTELEGLNEEFEADDSEFEADDAEFETDDNEFEVDDGVGTFARRLSELAQREYESEAELDGALSQVLGEMEGELFFGMGKLVRRIKKSPLGRAMGGRLGKFLKRRLGNIPGLNALGGLKGLTQLARGNLRGALGNLAKAALPAVMSAFPGGAVALPALKALGFEANVEPEENREAWENFVEVAREAYTHLAENLTEQIDEPMEASRVAAAAFQQGLKAVQGGGGQPGARRPAGQVRTIHLRRGDRLRIIVD</sequence>
<organism evidence="1 2">
    <name type="scientific">Deinococcus radiopugnans</name>
    <dbReference type="NCBI Taxonomy" id="57497"/>
    <lineage>
        <taxon>Bacteria</taxon>
        <taxon>Thermotogati</taxon>
        <taxon>Deinococcota</taxon>
        <taxon>Deinococci</taxon>
        <taxon>Deinococcales</taxon>
        <taxon>Deinococcaceae</taxon>
        <taxon>Deinococcus</taxon>
    </lineage>
</organism>
<reference evidence="2" key="1">
    <citation type="submission" date="2014-11" db="EMBL/GenBank/DDBJ databases">
        <title>Hymenobacter sp. DG25B genome submission.</title>
        <authorList>
            <person name="Jung H.-Y."/>
            <person name="Kim M.K."/>
            <person name="Srinivasan S."/>
            <person name="Lim S."/>
        </authorList>
    </citation>
    <scope>NUCLEOTIDE SEQUENCE [LARGE SCALE GENOMIC DNA]</scope>
    <source>
        <strain evidence="2">DY59</strain>
    </source>
</reference>
<evidence type="ECO:0000313" key="1">
    <source>
        <dbReference type="EMBL" id="AIZ44570.1"/>
    </source>
</evidence>
<protein>
    <submittedName>
        <fullName evidence="1">Uncharacterized protein</fullName>
    </submittedName>
</protein>
<dbReference type="HOGENOM" id="CLU_1033357_0_0_0"/>